<keyword evidence="2" id="KW-1185">Reference proteome</keyword>
<dbReference type="RefSeq" id="WP_347703921.1">
    <property type="nucleotide sequence ID" value="NZ_JBDPZD010000002.1"/>
</dbReference>
<dbReference type="InterPro" id="IPR017467">
    <property type="entry name" value="CHP03016_PEP-CTERM"/>
</dbReference>
<evidence type="ECO:0000313" key="2">
    <source>
        <dbReference type="Proteomes" id="UP001495147"/>
    </source>
</evidence>
<reference evidence="1 2" key="1">
    <citation type="submission" date="2024-05" db="EMBL/GenBank/DDBJ databases">
        <title>Roseateles sp. DJS-2-20 16S ribosomal RNA gene Genome sequencing and assembly.</title>
        <authorList>
            <person name="Woo H."/>
        </authorList>
    </citation>
    <scope>NUCLEOTIDE SEQUENCE [LARGE SCALE GENOMIC DNA]</scope>
    <source>
        <strain evidence="1 2">DJS-2-20</strain>
    </source>
</reference>
<dbReference type="EMBL" id="JBDPZD010000002">
    <property type="protein sequence ID" value="MEO3691078.1"/>
    <property type="molecule type" value="Genomic_DNA"/>
</dbReference>
<evidence type="ECO:0000313" key="1">
    <source>
        <dbReference type="EMBL" id="MEO3691078.1"/>
    </source>
</evidence>
<sequence length="527" mass="56159">MATVMSRANPEAVPAVTPLHLRLPLVAALLTCVSAAHGQSLSEAPASGSSGPRFRPQLTVAQVWTDNLRTDGSSLGTAYYGPKDAALVTTVSPGFSYSINSSGLRTSIDYSLSAIGYVKSNASSRLQNSLSARGTIEVVPQILTVEANASAGQQAASAFGTQSADAGISAANRREVLSASISPTLRSRLGDMADVLMRVDEQRTEVRGTGQGDGRGRSTMVRLDSRGSGAMRFFAMLSQRQGQFQGALNSNVDSQTVGLNYRPDIDWTLTLNGGREKSDVLTATSATGSTWGGSANWVPDVRTQVNADWQKHAYGNTHSLSVEHRMRLVSFRFTDSASLNQGYSSAGGRQTNFDLYYQLFASREPDPLKRVDYVRNYLQAMGLPADGVVGGGLLTSSPNRLRQQQFGMTLLGVRSTLSVMVGRTQTQRVGPVATGDLALTPEIAQRTYSISAAHKLTPTSSLSLSANRSSNQGQGVSQFTSLDSYMAGWSIQLGSRANAQLGLRHSRSQGVQGYSENSVTASMTQQF</sequence>
<gene>
    <name evidence="1" type="ORF">ABDJ85_06315</name>
</gene>
<accession>A0ABV0G027</accession>
<protein>
    <submittedName>
        <fullName evidence="1">TIGR03016 family PEP-CTERM system-associated outer membrane protein</fullName>
    </submittedName>
</protein>
<dbReference type="NCBIfam" id="TIGR03016">
    <property type="entry name" value="pepcterm_hypo_1"/>
    <property type="match status" value="1"/>
</dbReference>
<proteinExistence type="predicted"/>
<organism evidence="1 2">
    <name type="scientific">Roseateles paludis</name>
    <dbReference type="NCBI Taxonomy" id="3145238"/>
    <lineage>
        <taxon>Bacteria</taxon>
        <taxon>Pseudomonadati</taxon>
        <taxon>Pseudomonadota</taxon>
        <taxon>Betaproteobacteria</taxon>
        <taxon>Burkholderiales</taxon>
        <taxon>Sphaerotilaceae</taxon>
        <taxon>Roseateles</taxon>
    </lineage>
</organism>
<dbReference type="Proteomes" id="UP001495147">
    <property type="component" value="Unassembled WGS sequence"/>
</dbReference>
<comment type="caution">
    <text evidence="1">The sequence shown here is derived from an EMBL/GenBank/DDBJ whole genome shotgun (WGS) entry which is preliminary data.</text>
</comment>
<name>A0ABV0G027_9BURK</name>